<keyword evidence="4" id="KW-0961">Cell wall biogenesis/degradation</keyword>
<dbReference type="PANTHER" id="PTHR30417:SF1">
    <property type="entry name" value="N-ACETYLMURAMOYL-L-ALANINE AMIDASE AMID"/>
    <property type="match status" value="1"/>
</dbReference>
<evidence type="ECO:0000256" key="1">
    <source>
        <dbReference type="ARBA" id="ARBA00001561"/>
    </source>
</evidence>
<dbReference type="Pfam" id="PF01510">
    <property type="entry name" value="Amidase_2"/>
    <property type="match status" value="1"/>
</dbReference>
<dbReference type="GO" id="GO:0071555">
    <property type="term" value="P:cell wall organization"/>
    <property type="evidence" value="ECO:0007669"/>
    <property type="project" value="UniProtKB-KW"/>
</dbReference>
<evidence type="ECO:0000256" key="2">
    <source>
        <dbReference type="ARBA" id="ARBA00011901"/>
    </source>
</evidence>
<dbReference type="AlphaFoldDB" id="A0A6B0Y457"/>
<dbReference type="EMBL" id="VXRY01000536">
    <property type="protein sequence ID" value="MXY34975.1"/>
    <property type="molecule type" value="Genomic_DNA"/>
</dbReference>
<sequence length="231" mass="25105">MNACRDTAGPRVEVIDRPAACFGDRPSGAQIELVVIHYTAMESAEAALERLCDSEFEVSAHYLVGQDGTVFRMVREEKRAWHAGAGAWAGRGDVNSRSIGIELDNDGMSHFTEPLMDKLETLLADILDRHGLPPQAVIGHSDMAPGRKRDPGRHFDWRRLAEKGLSVWPAQLSGGDFIRDAAVFGYPVHAGESAILSAFRQRFNPNARGPVSKGDEALMAGLARGFPAEVA</sequence>
<dbReference type="GO" id="GO:0008745">
    <property type="term" value="F:N-acetylmuramoyl-L-alanine amidase activity"/>
    <property type="evidence" value="ECO:0007669"/>
    <property type="project" value="UniProtKB-EC"/>
</dbReference>
<dbReference type="EC" id="3.5.1.28" evidence="2"/>
<dbReference type="SUPFAM" id="SSF55846">
    <property type="entry name" value="N-acetylmuramoyl-L-alanine amidase-like"/>
    <property type="match status" value="1"/>
</dbReference>
<dbReference type="InterPro" id="IPR002502">
    <property type="entry name" value="Amidase_domain"/>
</dbReference>
<dbReference type="PANTHER" id="PTHR30417">
    <property type="entry name" value="N-ACETYLMURAMOYL-L-ALANINE AMIDASE AMID"/>
    <property type="match status" value="1"/>
</dbReference>
<organism evidence="6">
    <name type="scientific">Boseongicola sp. SB0664_bin_43</name>
    <dbReference type="NCBI Taxonomy" id="2604844"/>
    <lineage>
        <taxon>Bacteria</taxon>
        <taxon>Pseudomonadati</taxon>
        <taxon>Pseudomonadota</taxon>
        <taxon>Alphaproteobacteria</taxon>
        <taxon>Rhodobacterales</taxon>
        <taxon>Paracoccaceae</taxon>
        <taxon>Boseongicola</taxon>
    </lineage>
</organism>
<evidence type="ECO:0000313" key="6">
    <source>
        <dbReference type="EMBL" id="MXY34975.1"/>
    </source>
</evidence>
<evidence type="ECO:0000259" key="5">
    <source>
        <dbReference type="SMART" id="SM00644"/>
    </source>
</evidence>
<name>A0A6B0Y457_9RHOB</name>
<dbReference type="CDD" id="cd06583">
    <property type="entry name" value="PGRP"/>
    <property type="match status" value="1"/>
</dbReference>
<dbReference type="SMART" id="SM00644">
    <property type="entry name" value="Ami_2"/>
    <property type="match status" value="1"/>
</dbReference>
<comment type="caution">
    <text evidence="6">The sequence shown here is derived from an EMBL/GenBank/DDBJ whole genome shotgun (WGS) entry which is preliminary data.</text>
</comment>
<comment type="catalytic activity">
    <reaction evidence="1">
        <text>Hydrolyzes the link between N-acetylmuramoyl residues and L-amino acid residues in certain cell-wall glycopeptides.</text>
        <dbReference type="EC" id="3.5.1.28"/>
    </reaction>
</comment>
<reference evidence="6" key="1">
    <citation type="submission" date="2019-09" db="EMBL/GenBank/DDBJ databases">
        <title>Characterisation of the sponge microbiome using genome-centric metagenomics.</title>
        <authorList>
            <person name="Engelberts J.P."/>
            <person name="Robbins S.J."/>
            <person name="De Goeij J.M."/>
            <person name="Aranda M."/>
            <person name="Bell S.C."/>
            <person name="Webster N.S."/>
        </authorList>
    </citation>
    <scope>NUCLEOTIDE SEQUENCE</scope>
    <source>
        <strain evidence="6">SB0664_bin_43</strain>
    </source>
</reference>
<dbReference type="GO" id="GO:0009254">
    <property type="term" value="P:peptidoglycan turnover"/>
    <property type="evidence" value="ECO:0007669"/>
    <property type="project" value="TreeGrafter"/>
</dbReference>
<protein>
    <recommendedName>
        <fullName evidence="2">N-acetylmuramoyl-L-alanine amidase</fullName>
        <ecNumber evidence="2">3.5.1.28</ecNumber>
    </recommendedName>
</protein>
<gene>
    <name evidence="6" type="ORF">F4Y60_13015</name>
</gene>
<dbReference type="InterPro" id="IPR051206">
    <property type="entry name" value="NAMLAA_amidase_2"/>
</dbReference>
<proteinExistence type="predicted"/>
<dbReference type="GO" id="GO:0009253">
    <property type="term" value="P:peptidoglycan catabolic process"/>
    <property type="evidence" value="ECO:0007669"/>
    <property type="project" value="InterPro"/>
</dbReference>
<dbReference type="Gene3D" id="3.40.80.10">
    <property type="entry name" value="Peptidoglycan recognition protein-like"/>
    <property type="match status" value="1"/>
</dbReference>
<keyword evidence="3" id="KW-0378">Hydrolase</keyword>
<accession>A0A6B0Y457</accession>
<feature type="domain" description="N-acetylmuramoyl-L-alanine amidase" evidence="5">
    <location>
        <begin position="19"/>
        <end position="152"/>
    </location>
</feature>
<evidence type="ECO:0000256" key="4">
    <source>
        <dbReference type="ARBA" id="ARBA00023316"/>
    </source>
</evidence>
<dbReference type="InterPro" id="IPR036505">
    <property type="entry name" value="Amidase/PGRP_sf"/>
</dbReference>
<evidence type="ECO:0000256" key="3">
    <source>
        <dbReference type="ARBA" id="ARBA00022801"/>
    </source>
</evidence>